<evidence type="ECO:0000256" key="10">
    <source>
        <dbReference type="SAM" id="MobiDB-lite"/>
    </source>
</evidence>
<keyword evidence="9" id="KW-0175">Coiled coil</keyword>
<comment type="subcellular location">
    <subcellularLocation>
        <location evidence="1">Nucleus</location>
    </subcellularLocation>
</comment>
<dbReference type="GO" id="GO:0043488">
    <property type="term" value="P:regulation of mRNA stability"/>
    <property type="evidence" value="ECO:0007669"/>
    <property type="project" value="InterPro"/>
</dbReference>
<feature type="region of interest" description="Disordered" evidence="10">
    <location>
        <begin position="345"/>
        <end position="370"/>
    </location>
</feature>
<gene>
    <name evidence="12" type="ORF">KC19_1G120400</name>
</gene>
<keyword evidence="13" id="KW-1185">Reference proteome</keyword>
<keyword evidence="3" id="KW-0479">Metal-binding</keyword>
<evidence type="ECO:0000313" key="13">
    <source>
        <dbReference type="Proteomes" id="UP000822688"/>
    </source>
</evidence>
<proteinExistence type="inferred from homology"/>
<name>A0A8T0J4Z8_CERPU</name>
<dbReference type="Proteomes" id="UP000822688">
    <property type="component" value="Chromosome 1"/>
</dbReference>
<feature type="compositionally biased region" description="Basic and acidic residues" evidence="10">
    <location>
        <begin position="189"/>
        <end position="198"/>
    </location>
</feature>
<keyword evidence="4" id="KW-0677">Repeat</keyword>
<dbReference type="InterPro" id="IPR002483">
    <property type="entry name" value="PWI_dom"/>
</dbReference>
<feature type="domain" description="RRM" evidence="11">
    <location>
        <begin position="483"/>
        <end position="560"/>
    </location>
</feature>
<comment type="caution">
    <text evidence="12">The sequence shown here is derived from an EMBL/GenBank/DDBJ whole genome shotgun (WGS) entry which is preliminary data.</text>
</comment>
<dbReference type="SMART" id="SM00360">
    <property type="entry name" value="RRM"/>
    <property type="match status" value="1"/>
</dbReference>
<dbReference type="Gene3D" id="3.30.70.330">
    <property type="match status" value="1"/>
</dbReference>
<feature type="coiled-coil region" evidence="9">
    <location>
        <begin position="430"/>
        <end position="457"/>
    </location>
</feature>
<sequence length="673" mass="74430">MDGVKFTLDLSSGGAAKLRECVKAKLSEYIGNYTDDVLVEYVVVLVGHGKERAQAVNDLEAFLGGDSDSFVSWLWDHMSANKHSYVKTEDDKRFDAGLADEDTQAQQGEPSLRSVVAVVEPAEETTIQMDFEEQPDGPGTGGAAKPDDINTGVEVDHSSRRRGRRRDGVRRSDAKRSRSPEIWTRRGRGRADRPDMKEMSPPVVKASRRLLINAVREVVNESALLATKKDALKRTESAKRLQSVVSSDADVQGNGGADFDMTHEDSPVRSEPVAMEELHVNRTSKFHERQTQEKPASVWDRINLNDRNRQSAFAAEGEFDAEEVIHSENRGKWKKNAAAVHRAGLGKGRGSREQRHRGGAQYPGRKVNVNGNLLGDALRRVNTEQMQNQDNDYRRNGLNSKKQVGQRPGNELSQGNGETGEDGQPINEDVLEMKKRLRQVQLDMTKLRARQAEVSKEVQNSPAAVLRPIPFDPQPSQEDINDRSVFVTNVHFAATEAALRVHFGRCGNIKRVTILLEPTTGKPKGSAYVEFTTKDAVENALSLNDTTLLSRNLKVMPKTSAIAEMNPIPVPSSSFLQPPFSRGYPREHMPPQNLYPARRPIGLPMPHMGTSNLKWKRDASTPTANSTAVTPPADVEMVHSGPVRFSRSLSYVRVAPYATQGTTGEAQKPQATT</sequence>
<dbReference type="GO" id="GO:0008270">
    <property type="term" value="F:zinc ion binding"/>
    <property type="evidence" value="ECO:0007669"/>
    <property type="project" value="UniProtKB-KW"/>
</dbReference>
<feature type="region of interest" description="Disordered" evidence="10">
    <location>
        <begin position="126"/>
        <end position="202"/>
    </location>
</feature>
<dbReference type="InterPro" id="IPR000504">
    <property type="entry name" value="RRM_dom"/>
</dbReference>
<dbReference type="PROSITE" id="PS50102">
    <property type="entry name" value="RRM"/>
    <property type="match status" value="1"/>
</dbReference>
<dbReference type="PANTHER" id="PTHR14738">
    <property type="entry name" value="ZINC FINGER CCCH DOMAIN-CONTAINING PROTEIN 14"/>
    <property type="match status" value="1"/>
</dbReference>
<dbReference type="Pfam" id="PF01480">
    <property type="entry name" value="PWI"/>
    <property type="match status" value="1"/>
</dbReference>
<evidence type="ECO:0000256" key="6">
    <source>
        <dbReference type="ARBA" id="ARBA00022833"/>
    </source>
</evidence>
<evidence type="ECO:0000256" key="3">
    <source>
        <dbReference type="ARBA" id="ARBA00022723"/>
    </source>
</evidence>
<evidence type="ECO:0000256" key="5">
    <source>
        <dbReference type="ARBA" id="ARBA00022771"/>
    </source>
</evidence>
<dbReference type="Pfam" id="PF00076">
    <property type="entry name" value="RRM_1"/>
    <property type="match status" value="1"/>
</dbReference>
<keyword evidence="5" id="KW-0863">Zinc-finger</keyword>
<dbReference type="InterPro" id="IPR035979">
    <property type="entry name" value="RBD_domain_sf"/>
</dbReference>
<dbReference type="GO" id="GO:0008143">
    <property type="term" value="F:poly(A) binding"/>
    <property type="evidence" value="ECO:0007669"/>
    <property type="project" value="InterPro"/>
</dbReference>
<dbReference type="InterPro" id="IPR040366">
    <property type="entry name" value="Nab2/ZC3H14"/>
</dbReference>
<keyword evidence="7" id="KW-0539">Nucleus</keyword>
<keyword evidence="8" id="KW-0694">RNA-binding</keyword>
<dbReference type="Gene3D" id="1.20.1390.10">
    <property type="entry name" value="PWI domain"/>
    <property type="match status" value="1"/>
</dbReference>
<evidence type="ECO:0000259" key="11">
    <source>
        <dbReference type="PROSITE" id="PS50102"/>
    </source>
</evidence>
<evidence type="ECO:0000256" key="4">
    <source>
        <dbReference type="ARBA" id="ARBA00022737"/>
    </source>
</evidence>
<feature type="compositionally biased region" description="Basic residues" evidence="10">
    <location>
        <begin position="159"/>
        <end position="168"/>
    </location>
</feature>
<accession>A0A8T0J4Z8</accession>
<dbReference type="AlphaFoldDB" id="A0A8T0J4Z8"/>
<evidence type="ECO:0000256" key="2">
    <source>
        <dbReference type="ARBA" id="ARBA00008423"/>
    </source>
</evidence>
<evidence type="ECO:0000256" key="8">
    <source>
        <dbReference type="PROSITE-ProRule" id="PRU00176"/>
    </source>
</evidence>
<dbReference type="GO" id="GO:0005634">
    <property type="term" value="C:nucleus"/>
    <property type="evidence" value="ECO:0007669"/>
    <property type="project" value="UniProtKB-SubCell"/>
</dbReference>
<dbReference type="SUPFAM" id="SSF54928">
    <property type="entry name" value="RNA-binding domain, RBD"/>
    <property type="match status" value="1"/>
</dbReference>
<dbReference type="EMBL" id="CM026421">
    <property type="protein sequence ID" value="KAG0590697.1"/>
    <property type="molecule type" value="Genomic_DNA"/>
</dbReference>
<comment type="similarity">
    <text evidence="2">Belongs to the ZC3H14 family.</text>
</comment>
<dbReference type="PANTHER" id="PTHR14738:SF29">
    <property type="entry name" value="ZINC FINGER CCCH DOMAIN-CONTAINING PROTEIN 14"/>
    <property type="match status" value="1"/>
</dbReference>
<evidence type="ECO:0000256" key="7">
    <source>
        <dbReference type="ARBA" id="ARBA00023242"/>
    </source>
</evidence>
<protein>
    <recommendedName>
        <fullName evidence="11">RRM domain-containing protein</fullName>
    </recommendedName>
</protein>
<reference evidence="12" key="1">
    <citation type="submission" date="2020-06" db="EMBL/GenBank/DDBJ databases">
        <title>WGS assembly of Ceratodon purpureus strain R40.</title>
        <authorList>
            <person name="Carey S.B."/>
            <person name="Jenkins J."/>
            <person name="Shu S."/>
            <person name="Lovell J.T."/>
            <person name="Sreedasyam A."/>
            <person name="Maumus F."/>
            <person name="Tiley G.P."/>
            <person name="Fernandez-Pozo N."/>
            <person name="Barry K."/>
            <person name="Chen C."/>
            <person name="Wang M."/>
            <person name="Lipzen A."/>
            <person name="Daum C."/>
            <person name="Saski C.A."/>
            <person name="Payton A.C."/>
            <person name="Mcbreen J.C."/>
            <person name="Conrad R.E."/>
            <person name="Kollar L.M."/>
            <person name="Olsson S."/>
            <person name="Huttunen S."/>
            <person name="Landis J.B."/>
            <person name="Wickett N.J."/>
            <person name="Johnson M.G."/>
            <person name="Rensing S.A."/>
            <person name="Grimwood J."/>
            <person name="Schmutz J."/>
            <person name="Mcdaniel S.F."/>
        </authorList>
    </citation>
    <scope>NUCLEOTIDE SEQUENCE</scope>
    <source>
        <strain evidence="12">R40</strain>
    </source>
</reference>
<dbReference type="GO" id="GO:0005737">
    <property type="term" value="C:cytoplasm"/>
    <property type="evidence" value="ECO:0007669"/>
    <property type="project" value="TreeGrafter"/>
</dbReference>
<keyword evidence="6" id="KW-0862">Zinc</keyword>
<evidence type="ECO:0000256" key="1">
    <source>
        <dbReference type="ARBA" id="ARBA00004123"/>
    </source>
</evidence>
<feature type="region of interest" description="Disordered" evidence="10">
    <location>
        <begin position="385"/>
        <end position="425"/>
    </location>
</feature>
<evidence type="ECO:0000313" key="12">
    <source>
        <dbReference type="EMBL" id="KAG0590697.1"/>
    </source>
</evidence>
<evidence type="ECO:0000256" key="9">
    <source>
        <dbReference type="SAM" id="Coils"/>
    </source>
</evidence>
<organism evidence="12 13">
    <name type="scientific">Ceratodon purpureus</name>
    <name type="common">Fire moss</name>
    <name type="synonym">Dicranum purpureum</name>
    <dbReference type="NCBI Taxonomy" id="3225"/>
    <lineage>
        <taxon>Eukaryota</taxon>
        <taxon>Viridiplantae</taxon>
        <taxon>Streptophyta</taxon>
        <taxon>Embryophyta</taxon>
        <taxon>Bryophyta</taxon>
        <taxon>Bryophytina</taxon>
        <taxon>Bryopsida</taxon>
        <taxon>Dicranidae</taxon>
        <taxon>Pseudoditrichales</taxon>
        <taxon>Ditrichaceae</taxon>
        <taxon>Ceratodon</taxon>
    </lineage>
</organism>
<dbReference type="InterPro" id="IPR012677">
    <property type="entry name" value="Nucleotide-bd_a/b_plait_sf"/>
</dbReference>
<feature type="compositionally biased region" description="Basic and acidic residues" evidence="10">
    <location>
        <begin position="169"/>
        <end position="179"/>
    </location>
</feature>